<dbReference type="EMBL" id="BPLR01002052">
    <property type="protein sequence ID" value="GIX69430.1"/>
    <property type="molecule type" value="Genomic_DNA"/>
</dbReference>
<proteinExistence type="predicted"/>
<gene>
    <name evidence="1" type="ORF">CEXT_113341</name>
</gene>
<organism evidence="1 2">
    <name type="scientific">Caerostris extrusa</name>
    <name type="common">Bark spider</name>
    <name type="synonym">Caerostris bankana</name>
    <dbReference type="NCBI Taxonomy" id="172846"/>
    <lineage>
        <taxon>Eukaryota</taxon>
        <taxon>Metazoa</taxon>
        <taxon>Ecdysozoa</taxon>
        <taxon>Arthropoda</taxon>
        <taxon>Chelicerata</taxon>
        <taxon>Arachnida</taxon>
        <taxon>Araneae</taxon>
        <taxon>Araneomorphae</taxon>
        <taxon>Entelegynae</taxon>
        <taxon>Araneoidea</taxon>
        <taxon>Araneidae</taxon>
        <taxon>Caerostris</taxon>
    </lineage>
</organism>
<name>A0AAV4MB03_CAEEX</name>
<comment type="caution">
    <text evidence="1">The sequence shown here is derived from an EMBL/GenBank/DDBJ whole genome shotgun (WGS) entry which is preliminary data.</text>
</comment>
<reference evidence="1 2" key="1">
    <citation type="submission" date="2021-06" db="EMBL/GenBank/DDBJ databases">
        <title>Caerostris extrusa draft genome.</title>
        <authorList>
            <person name="Kono N."/>
            <person name="Arakawa K."/>
        </authorList>
    </citation>
    <scope>NUCLEOTIDE SEQUENCE [LARGE SCALE GENOMIC DNA]</scope>
</reference>
<evidence type="ECO:0000313" key="2">
    <source>
        <dbReference type="Proteomes" id="UP001054945"/>
    </source>
</evidence>
<dbReference type="AlphaFoldDB" id="A0AAV4MB03"/>
<keyword evidence="2" id="KW-1185">Reference proteome</keyword>
<dbReference type="Proteomes" id="UP001054945">
    <property type="component" value="Unassembled WGS sequence"/>
</dbReference>
<sequence length="90" mass="9901">MSKVLKLDPKAPIPSKAGGRVFATLWTFERTALMCLLVQCELYIEALQTNGALKGLFPCESLCASPYQKTRMCSTLKKTLIPIGTFCNLS</sequence>
<evidence type="ECO:0000313" key="1">
    <source>
        <dbReference type="EMBL" id="GIX69430.1"/>
    </source>
</evidence>
<accession>A0AAV4MB03</accession>
<protein>
    <submittedName>
        <fullName evidence="1">Uncharacterized protein</fullName>
    </submittedName>
</protein>